<name>A0ABN4MZW0_9GAMM</name>
<organism evidence="1 2">
    <name type="scientific">Psychrobacter alimentarius</name>
    <dbReference type="NCBI Taxonomy" id="261164"/>
    <lineage>
        <taxon>Bacteria</taxon>
        <taxon>Pseudomonadati</taxon>
        <taxon>Pseudomonadota</taxon>
        <taxon>Gammaproteobacteria</taxon>
        <taxon>Moraxellales</taxon>
        <taxon>Moraxellaceae</taxon>
        <taxon>Psychrobacter</taxon>
    </lineage>
</organism>
<keyword evidence="2" id="KW-1185">Reference proteome</keyword>
<dbReference type="GeneID" id="33059079"/>
<evidence type="ECO:0008006" key="3">
    <source>
        <dbReference type="Google" id="ProtNLM"/>
    </source>
</evidence>
<protein>
    <recommendedName>
        <fullName evidence="3">Apea-like HEPN domain-containing protein</fullName>
    </recommendedName>
</protein>
<evidence type="ECO:0000313" key="1">
    <source>
        <dbReference type="EMBL" id="AMT96032.1"/>
    </source>
</evidence>
<dbReference type="Proteomes" id="UP000076104">
    <property type="component" value="Chromosome"/>
</dbReference>
<dbReference type="EMBL" id="CP014945">
    <property type="protein sequence ID" value="AMT96032.1"/>
    <property type="molecule type" value="Genomic_DNA"/>
</dbReference>
<evidence type="ECO:0000313" key="2">
    <source>
        <dbReference type="Proteomes" id="UP000076104"/>
    </source>
</evidence>
<sequence length="281" mass="33373">MESNNEKIALISEFKEESLELLDIRFLPPKILVPRDLDNYKFLSRDVEEVNIKDSKIQFLTPSMVAMQVNIANESIRNIKKLKDRIKIIPSEQKKEDRDHGEKIIGHTLEVYEFIEQAQKSIIFSFTALETFINLSIPKDFVWEKITTRKKEIYNKEQIERYISWKEKINLVVNDIYKMPEIKQTKFWSSLMELLEIRNRLIHIKSSDDTEVLSDILNKDIIRICFSCQEYINYISENVTENEHIKTLDIEKFPIISDSRKVRLIQKAGDVRPVYIPEDFR</sequence>
<gene>
    <name evidence="1" type="ORF">A3K91_0401</name>
</gene>
<accession>A0ABN4MZW0</accession>
<proteinExistence type="predicted"/>
<reference evidence="1 2" key="1">
    <citation type="submission" date="2016-03" db="EMBL/GenBank/DDBJ databases">
        <title>Genome sequencing of Psychrobacter alimentarius PAMC 27889.</title>
        <authorList>
            <person name="Lee J."/>
            <person name="Kim O.-S."/>
        </authorList>
    </citation>
    <scope>NUCLEOTIDE SEQUENCE [LARGE SCALE GENOMIC DNA]</scope>
    <source>
        <strain evidence="1 2">PAMC 27889</strain>
    </source>
</reference>
<dbReference type="RefSeq" id="WP_136139166.1">
    <property type="nucleotide sequence ID" value="NZ_CP014945.1"/>
</dbReference>